<keyword evidence="7" id="KW-0813">Transport</keyword>
<name>A0A9D3S4B2_ANGAN</name>
<dbReference type="GO" id="GO:0017124">
    <property type="term" value="F:SH3 domain binding"/>
    <property type="evidence" value="ECO:0007669"/>
    <property type="project" value="UniProtKB-KW"/>
</dbReference>
<evidence type="ECO:0000256" key="21">
    <source>
        <dbReference type="ARBA" id="ARBA00038225"/>
    </source>
</evidence>
<dbReference type="Proteomes" id="UP001044222">
    <property type="component" value="Unassembled WGS sequence"/>
</dbReference>
<evidence type="ECO:0000256" key="17">
    <source>
        <dbReference type="ARBA" id="ARBA00023136"/>
    </source>
</evidence>
<keyword evidence="12" id="KW-0653">Protein transport</keyword>
<dbReference type="GO" id="GO:0005743">
    <property type="term" value="C:mitochondrial inner membrane"/>
    <property type="evidence" value="ECO:0007669"/>
    <property type="project" value="UniProtKB-ARBA"/>
</dbReference>
<evidence type="ECO:0000256" key="9">
    <source>
        <dbReference type="ARBA" id="ARBA00022753"/>
    </source>
</evidence>
<comment type="subcellular location">
    <subcellularLocation>
        <location evidence="2">Cytoplasm</location>
    </subcellularLocation>
    <subcellularLocation>
        <location evidence="3">Late endosome membrane</location>
        <topology evidence="3">Peripheral membrane protein</topology>
    </subcellularLocation>
    <subcellularLocation>
        <location evidence="1">Mitochondrion</location>
    </subcellularLocation>
</comment>
<dbReference type="PANTHER" id="PTHR31612:SF2">
    <property type="entry name" value="MULTIVESICULAR BODY SUBUNIT 12A"/>
    <property type="match status" value="1"/>
</dbReference>
<dbReference type="GO" id="GO:0031902">
    <property type="term" value="C:late endosome membrane"/>
    <property type="evidence" value="ECO:0007669"/>
    <property type="project" value="UniProtKB-SubCell"/>
</dbReference>
<evidence type="ECO:0000256" key="6">
    <source>
        <dbReference type="ARBA" id="ARBA00017653"/>
    </source>
</evidence>
<evidence type="ECO:0000259" key="26">
    <source>
        <dbReference type="PROSITE" id="PS51497"/>
    </source>
</evidence>
<keyword evidence="16" id="KW-0496">Mitochondrion</keyword>
<dbReference type="GO" id="GO:1990904">
    <property type="term" value="C:ribonucleoprotein complex"/>
    <property type="evidence" value="ECO:0007669"/>
    <property type="project" value="UniProtKB-KW"/>
</dbReference>
<evidence type="ECO:0000256" key="4">
    <source>
        <dbReference type="ARBA" id="ARBA00010432"/>
    </source>
</evidence>
<organism evidence="28 29">
    <name type="scientific">Anguilla anguilla</name>
    <name type="common">European freshwater eel</name>
    <name type="synonym">Muraena anguilla</name>
    <dbReference type="NCBI Taxonomy" id="7936"/>
    <lineage>
        <taxon>Eukaryota</taxon>
        <taxon>Metazoa</taxon>
        <taxon>Chordata</taxon>
        <taxon>Craniata</taxon>
        <taxon>Vertebrata</taxon>
        <taxon>Euteleostomi</taxon>
        <taxon>Actinopterygii</taxon>
        <taxon>Neopterygii</taxon>
        <taxon>Teleostei</taxon>
        <taxon>Anguilliformes</taxon>
        <taxon>Anguillidae</taxon>
        <taxon>Anguilla</taxon>
    </lineage>
</organism>
<feature type="region of interest" description="Disordered" evidence="25">
    <location>
        <begin position="192"/>
        <end position="218"/>
    </location>
</feature>
<feature type="region of interest" description="Disordered" evidence="25">
    <location>
        <begin position="290"/>
        <end position="312"/>
    </location>
</feature>
<dbReference type="GO" id="GO:0042058">
    <property type="term" value="P:regulation of epidermal growth factor receptor signaling pathway"/>
    <property type="evidence" value="ECO:0007669"/>
    <property type="project" value="TreeGrafter"/>
</dbReference>
<reference evidence="28" key="1">
    <citation type="submission" date="2021-01" db="EMBL/GenBank/DDBJ databases">
        <title>A chromosome-scale assembly of European eel, Anguilla anguilla.</title>
        <authorList>
            <person name="Henkel C."/>
            <person name="Jong-Raadsen S.A."/>
            <person name="Dufour S."/>
            <person name="Weltzien F.-A."/>
            <person name="Palstra A.P."/>
            <person name="Pelster B."/>
            <person name="Spaink H.P."/>
            <person name="Van Den Thillart G.E."/>
            <person name="Jansen H."/>
            <person name="Zahm M."/>
            <person name="Klopp C."/>
            <person name="Cedric C."/>
            <person name="Louis A."/>
            <person name="Berthelot C."/>
            <person name="Parey E."/>
            <person name="Roest Crollius H."/>
            <person name="Montfort J."/>
            <person name="Robinson-Rechavi M."/>
            <person name="Bucao C."/>
            <person name="Bouchez O."/>
            <person name="Gislard M."/>
            <person name="Lluch J."/>
            <person name="Milhes M."/>
            <person name="Lampietro C."/>
            <person name="Lopez Roques C."/>
            <person name="Donnadieu C."/>
            <person name="Braasch I."/>
            <person name="Desvignes T."/>
            <person name="Postlethwait J."/>
            <person name="Bobe J."/>
            <person name="Guiguen Y."/>
            <person name="Dirks R."/>
        </authorList>
    </citation>
    <scope>NUCLEOTIDE SEQUENCE</scope>
    <source>
        <strain evidence="28">Tag_6206</strain>
        <tissue evidence="28">Liver</tissue>
    </source>
</reference>
<dbReference type="GO" id="GO:0019075">
    <property type="term" value="P:virus maturation"/>
    <property type="evidence" value="ECO:0007669"/>
    <property type="project" value="TreeGrafter"/>
</dbReference>
<comment type="caution">
    <text evidence="28">The sequence shown here is derived from an EMBL/GenBank/DDBJ whole genome shotgun (WGS) entry which is preliminary data.</text>
</comment>
<dbReference type="PANTHER" id="PTHR31612">
    <property type="entry name" value="MULTIVESICULAR BODY SUBUNIT 12A"/>
    <property type="match status" value="1"/>
</dbReference>
<evidence type="ECO:0000256" key="25">
    <source>
        <dbReference type="SAM" id="MobiDB-lite"/>
    </source>
</evidence>
<comment type="similarity">
    <text evidence="4">Belongs to the MVB12 family.</text>
</comment>
<dbReference type="GO" id="GO:0004045">
    <property type="term" value="F:peptidyl-tRNA hydrolase activity"/>
    <property type="evidence" value="ECO:0007669"/>
    <property type="project" value="UniProtKB-EC"/>
</dbReference>
<sequence length="487" mass="54353">MVKGVAYNREIVVDFPDRMSQMSLREHSSAPCFPVTAVAWTSNASSCPNDLTLVNTTEDGAAANFGRGFGKSGYYLCYSMKTGGGMVVSDMQVISEKESTPHGYCYIPEYLEAKASVWRKKRVCVRIVPLGTVETAVLDIKLTTKSRVVLPYYTCLGEVHGFVIWCKKGAFSGPPPQIKPRSVSLDIRKLSLDQPEPPKHPQTSNDPFTPGLGKLSQRRGNLHKKDNLENISENSLNSPSAMDGIPFALHPKFESQNISSVPSDSLILCIKSVQDIESEYNYAFSVEENAAKPDPPRTSLASSSATPPALPARPKIVDREYRSAYRLIKLNFSPRLNYGSKAEIYTQDGQIHIPVDRLTISYSRSSGPGGQHVNKVNTKAEIRFHVQSADWIPEEARNKILQRNKTRINKAGELMVTSEVSRSQQRNLEDCLQKISDIIAEASQKPREPTAEDVALRRARLEKRKREILKQKKINSALKQSRRVDFD</sequence>
<evidence type="ECO:0000256" key="7">
    <source>
        <dbReference type="ARBA" id="ARBA00022448"/>
    </source>
</evidence>
<comment type="similarity">
    <text evidence="21">Belongs to the prokaryotic/mitochondrial release factor family. Mitochondrion-specific ribosomal protein mL62 subfamily.</text>
</comment>
<evidence type="ECO:0000256" key="2">
    <source>
        <dbReference type="ARBA" id="ARBA00004496"/>
    </source>
</evidence>
<dbReference type="InterPro" id="IPR023341">
    <property type="entry name" value="MABP"/>
</dbReference>
<accession>A0A9D3S4B2</accession>
<keyword evidence="13" id="KW-0809">Transit peptide</keyword>
<dbReference type="Gene3D" id="2.100.10.50">
    <property type="match status" value="1"/>
</dbReference>
<dbReference type="SUPFAM" id="SSF110916">
    <property type="entry name" value="Peptidyl-tRNA hydrolase domain-like"/>
    <property type="match status" value="1"/>
</dbReference>
<evidence type="ECO:0000256" key="3">
    <source>
        <dbReference type="ARBA" id="ARBA00004633"/>
    </source>
</evidence>
<dbReference type="Gene3D" id="3.30.160.20">
    <property type="match status" value="1"/>
</dbReference>
<dbReference type="GO" id="GO:0005840">
    <property type="term" value="C:ribosome"/>
    <property type="evidence" value="ECO:0007669"/>
    <property type="project" value="UniProtKB-KW"/>
</dbReference>
<dbReference type="InterPro" id="IPR023340">
    <property type="entry name" value="UMA"/>
</dbReference>
<dbReference type="GO" id="GO:0032510">
    <property type="term" value="P:endosome to lysosome transport via multivesicular body sorting pathway"/>
    <property type="evidence" value="ECO:0007669"/>
    <property type="project" value="TreeGrafter"/>
</dbReference>
<keyword evidence="8" id="KW-0963">Cytoplasm</keyword>
<evidence type="ECO:0000313" key="28">
    <source>
        <dbReference type="EMBL" id="KAG5854218.1"/>
    </source>
</evidence>
<evidence type="ECO:0000259" key="27">
    <source>
        <dbReference type="PROSITE" id="PS51498"/>
    </source>
</evidence>
<evidence type="ECO:0000256" key="24">
    <source>
        <dbReference type="ARBA" id="ARBA00053101"/>
    </source>
</evidence>
<keyword evidence="9" id="KW-0967">Endosome</keyword>
<dbReference type="GO" id="GO:0000813">
    <property type="term" value="C:ESCRT I complex"/>
    <property type="evidence" value="ECO:0007669"/>
    <property type="project" value="InterPro"/>
</dbReference>
<protein>
    <recommendedName>
        <fullName evidence="22">Large ribosomal subunit protein mL62</fullName>
        <ecNumber evidence="5">3.1.1.29</ecNumber>
    </recommendedName>
    <alternativeName>
        <fullName evidence="20">ESCRT-I complex subunit MVB12A</fullName>
    </alternativeName>
    <alternativeName>
        <fullName evidence="6">Multivesicular body subunit 12A</fullName>
    </alternativeName>
    <alternativeName>
        <fullName evidence="23">Peptidyl-tRNA hydrolase ICT1, mitochondrial</fullName>
    </alternativeName>
    <alternativeName>
        <fullName evidence="19">Protein FAM125A</fullName>
    </alternativeName>
</protein>
<dbReference type="InterPro" id="IPR040335">
    <property type="entry name" value="MVB12A"/>
</dbReference>
<keyword evidence="11" id="KW-0648">Protein biosynthesis</keyword>
<evidence type="ECO:0000256" key="1">
    <source>
        <dbReference type="ARBA" id="ARBA00004173"/>
    </source>
</evidence>
<dbReference type="FunFam" id="2.100.10.50:FF:000002">
    <property type="entry name" value="Multivesicular body subunit 12B"/>
    <property type="match status" value="1"/>
</dbReference>
<dbReference type="EC" id="3.1.1.29" evidence="5"/>
<evidence type="ECO:0000256" key="19">
    <source>
        <dbReference type="ARBA" id="ARBA00033002"/>
    </source>
</evidence>
<evidence type="ECO:0000256" key="15">
    <source>
        <dbReference type="ARBA" id="ARBA00023036"/>
    </source>
</evidence>
<dbReference type="InterPro" id="IPR018798">
    <property type="entry name" value="MVB12A/B"/>
</dbReference>
<evidence type="ECO:0000256" key="23">
    <source>
        <dbReference type="ARBA" id="ARBA00041531"/>
    </source>
</evidence>
<evidence type="ECO:0000313" key="29">
    <source>
        <dbReference type="Proteomes" id="UP001044222"/>
    </source>
</evidence>
<dbReference type="Pfam" id="PF10240">
    <property type="entry name" value="DUF2464"/>
    <property type="match status" value="1"/>
</dbReference>
<evidence type="ECO:0000256" key="8">
    <source>
        <dbReference type="ARBA" id="ARBA00022490"/>
    </source>
</evidence>
<proteinExistence type="inferred from homology"/>
<dbReference type="GO" id="GO:0015031">
    <property type="term" value="P:protein transport"/>
    <property type="evidence" value="ECO:0007669"/>
    <property type="project" value="UniProtKB-KW"/>
</dbReference>
<evidence type="ECO:0000256" key="22">
    <source>
        <dbReference type="ARBA" id="ARBA00039441"/>
    </source>
</evidence>
<keyword evidence="29" id="KW-1185">Reference proteome</keyword>
<dbReference type="PROSITE" id="PS51497">
    <property type="entry name" value="UMA"/>
    <property type="match status" value="1"/>
</dbReference>
<keyword evidence="17" id="KW-0472">Membrane</keyword>
<keyword evidence="10" id="KW-0378">Hydrolase</keyword>
<evidence type="ECO:0000256" key="10">
    <source>
        <dbReference type="ARBA" id="ARBA00022801"/>
    </source>
</evidence>
<evidence type="ECO:0000256" key="18">
    <source>
        <dbReference type="ARBA" id="ARBA00023274"/>
    </source>
</evidence>
<evidence type="ECO:0000256" key="11">
    <source>
        <dbReference type="ARBA" id="ARBA00022917"/>
    </source>
</evidence>
<dbReference type="EMBL" id="JAFIRN010000002">
    <property type="protein sequence ID" value="KAG5854218.1"/>
    <property type="molecule type" value="Genomic_DNA"/>
</dbReference>
<dbReference type="FunFam" id="3.30.160.20:FF:000050">
    <property type="entry name" value="Peptidyl-tRNA hydrolase ICT1, mitochondrial"/>
    <property type="match status" value="1"/>
</dbReference>
<feature type="compositionally biased region" description="Low complexity" evidence="25">
    <location>
        <begin position="297"/>
        <end position="307"/>
    </location>
</feature>
<feature type="domain" description="MABP" evidence="27">
    <location>
        <begin position="32"/>
        <end position="170"/>
    </location>
</feature>
<keyword evidence="18" id="KW-0687">Ribonucleoprotein</keyword>
<feature type="domain" description="UMA" evidence="26">
    <location>
        <begin position="242"/>
        <end position="291"/>
    </location>
</feature>
<dbReference type="AlphaFoldDB" id="A0A9D3S4B2"/>
<evidence type="ECO:0000256" key="5">
    <source>
        <dbReference type="ARBA" id="ARBA00013260"/>
    </source>
</evidence>
<keyword evidence="15" id="KW-0729">SH3-binding</keyword>
<gene>
    <name evidence="28" type="ORF">ANANG_G00035440</name>
</gene>
<evidence type="ECO:0000256" key="14">
    <source>
        <dbReference type="ARBA" id="ARBA00022980"/>
    </source>
</evidence>
<dbReference type="GO" id="GO:0046755">
    <property type="term" value="P:viral budding"/>
    <property type="evidence" value="ECO:0007669"/>
    <property type="project" value="TreeGrafter"/>
</dbReference>
<dbReference type="GO" id="GO:0005829">
    <property type="term" value="C:cytosol"/>
    <property type="evidence" value="ECO:0007669"/>
    <property type="project" value="TreeGrafter"/>
</dbReference>
<dbReference type="Pfam" id="PF00472">
    <property type="entry name" value="RF-1"/>
    <property type="match status" value="1"/>
</dbReference>
<evidence type="ECO:0000256" key="12">
    <source>
        <dbReference type="ARBA" id="ARBA00022927"/>
    </source>
</evidence>
<evidence type="ECO:0000256" key="16">
    <source>
        <dbReference type="ARBA" id="ARBA00023128"/>
    </source>
</evidence>
<evidence type="ECO:0000256" key="13">
    <source>
        <dbReference type="ARBA" id="ARBA00022946"/>
    </source>
</evidence>
<comment type="function">
    <text evidence="24">Component of the ESCRT-I complex, a regulator of vesicular trafficking process. Required for the sorting of endocytic ubiquitinated cargos into multivesicular bodies.</text>
</comment>
<keyword evidence="14" id="KW-0689">Ribosomal protein</keyword>
<dbReference type="GO" id="GO:0032801">
    <property type="term" value="P:receptor catabolic process"/>
    <property type="evidence" value="ECO:0007669"/>
    <property type="project" value="TreeGrafter"/>
</dbReference>
<dbReference type="PROSITE" id="PS51498">
    <property type="entry name" value="MABP"/>
    <property type="match status" value="1"/>
</dbReference>
<dbReference type="InterPro" id="IPR000352">
    <property type="entry name" value="Pep_chain_release_fac_I"/>
</dbReference>
<dbReference type="GO" id="GO:0003747">
    <property type="term" value="F:translation release factor activity"/>
    <property type="evidence" value="ECO:0007669"/>
    <property type="project" value="InterPro"/>
</dbReference>
<evidence type="ECO:0000256" key="20">
    <source>
        <dbReference type="ARBA" id="ARBA00033024"/>
    </source>
</evidence>